<reference evidence="1 2" key="1">
    <citation type="submission" date="2018-03" db="EMBL/GenBank/DDBJ databases">
        <title>Phenotypic and genomic properties of Cyclonatronum proteinivorum gen. nov., sp. nov., a haloalkaliphilic bacteroidete from soda lakes possessing Na+-translocating rhodopsin.</title>
        <authorList>
            <person name="Toshchakov S.V."/>
            <person name="Korzhenkov A."/>
            <person name="Samarov N.I."/>
            <person name="Kublanov I.V."/>
            <person name="Muntyan M.S."/>
            <person name="Sorokin D.Y."/>
        </authorList>
    </citation>
    <scope>NUCLEOTIDE SEQUENCE [LARGE SCALE GENOMIC DNA]</scope>
    <source>
        <strain evidence="1 2">Omega</strain>
    </source>
</reference>
<proteinExistence type="predicted"/>
<dbReference type="InterPro" id="IPR028082">
    <property type="entry name" value="Peripla_BP_I"/>
</dbReference>
<dbReference type="AlphaFoldDB" id="A0A345UFX3"/>
<dbReference type="PANTHER" id="PTHR47628">
    <property type="match status" value="1"/>
</dbReference>
<gene>
    <name evidence="1" type="ORF">CYPRO_0086</name>
</gene>
<name>A0A345UFX3_9BACT</name>
<evidence type="ECO:0000313" key="2">
    <source>
        <dbReference type="Proteomes" id="UP000254808"/>
    </source>
</evidence>
<dbReference type="RefSeq" id="WP_114982618.1">
    <property type="nucleotide sequence ID" value="NZ_CP027806.1"/>
</dbReference>
<dbReference type="Proteomes" id="UP000254808">
    <property type="component" value="Chromosome"/>
</dbReference>
<accession>A0A345UFX3</accession>
<organism evidence="1 2">
    <name type="scientific">Cyclonatronum proteinivorum</name>
    <dbReference type="NCBI Taxonomy" id="1457365"/>
    <lineage>
        <taxon>Bacteria</taxon>
        <taxon>Pseudomonadati</taxon>
        <taxon>Balneolota</taxon>
        <taxon>Balneolia</taxon>
        <taxon>Balneolales</taxon>
        <taxon>Cyclonatronaceae</taxon>
        <taxon>Cyclonatronum</taxon>
    </lineage>
</organism>
<dbReference type="PANTHER" id="PTHR47628:SF1">
    <property type="entry name" value="ALIPHATIC AMIDASE EXPRESSION-REGULATING PROTEIN"/>
    <property type="match status" value="1"/>
</dbReference>
<protein>
    <submittedName>
        <fullName evidence="1">Urea transport system substrate-binding protein</fullName>
    </submittedName>
</protein>
<dbReference type="CDD" id="cd06355">
    <property type="entry name" value="PBP1_FmdD-like"/>
    <property type="match status" value="1"/>
</dbReference>
<dbReference type="InterPro" id="IPR017777">
    <property type="entry name" value="ABC_urea-bd_UrtA"/>
</dbReference>
<dbReference type="OrthoDB" id="9791590at2"/>
<evidence type="ECO:0000313" key="1">
    <source>
        <dbReference type="EMBL" id="AXI99374.1"/>
    </source>
</evidence>
<dbReference type="Gene3D" id="3.40.50.2300">
    <property type="match status" value="2"/>
</dbReference>
<dbReference type="SUPFAM" id="SSF53822">
    <property type="entry name" value="Periplasmic binding protein-like I"/>
    <property type="match status" value="1"/>
</dbReference>
<dbReference type="KEGG" id="cprv:CYPRO_0086"/>
<dbReference type="PROSITE" id="PS51257">
    <property type="entry name" value="PROKAR_LIPOPROTEIN"/>
    <property type="match status" value="1"/>
</dbReference>
<keyword evidence="2" id="KW-1185">Reference proteome</keyword>
<dbReference type="Pfam" id="PF13433">
    <property type="entry name" value="Peripla_BP_5"/>
    <property type="match status" value="1"/>
</dbReference>
<dbReference type="EMBL" id="CP027806">
    <property type="protein sequence ID" value="AXI99374.1"/>
    <property type="molecule type" value="Genomic_DNA"/>
</dbReference>
<sequence>MKTAHIFQKTTIAFICVFLFSCGNSGQTEVPKDGASGPIPVGVLHSLTGTMAISEQGVVNATLLAIEEINAAGGVNGRKIEATIRDGASSGQVFAREAERLITEDQVDVVFGCWTSDSRKTVRPVFEQYDHLLFYPVQYEGMELSPNIVYTGAAPNQQIMPAVKWAMDNLGDRFYLVGSDYVFPHAANAIIKDQVQSLGGQILGEAYVLLGSTAVDLIADEIARLEPDVILNTLNGDSNIAFFEALRLREITPDLIPTISFSIAETELLLMGSAPFEGDYAAWNYFQSVPGSRNETFVAAYRAMFGSDAVINDPMEAAYTGVYLWALAAEEAGSTSPEAVRNALGGLSLDAPHGPVSIDGDTQHLWKTVRIGQIRADGQFDIVWSTTKPVRPLPYPSYRSPQDWQQFLDELYRKWGGNWARQAEISEVQLP</sequence>